<evidence type="ECO:0000313" key="4">
    <source>
        <dbReference type="Proteomes" id="UP000290565"/>
    </source>
</evidence>
<feature type="transmembrane region" description="Helical" evidence="2">
    <location>
        <begin position="41"/>
        <end position="60"/>
    </location>
</feature>
<gene>
    <name evidence="3" type="ORF">XH94_01690</name>
</gene>
<feature type="region of interest" description="Disordered" evidence="1">
    <location>
        <begin position="92"/>
        <end position="121"/>
    </location>
</feature>
<dbReference type="EMBL" id="LBJM01000004">
    <property type="protein sequence ID" value="RXH42595.1"/>
    <property type="molecule type" value="Genomic_DNA"/>
</dbReference>
<dbReference type="Proteomes" id="UP000290565">
    <property type="component" value="Unassembled WGS sequence"/>
</dbReference>
<feature type="region of interest" description="Disordered" evidence="1">
    <location>
        <begin position="1"/>
        <end position="37"/>
    </location>
</feature>
<evidence type="ECO:0000256" key="1">
    <source>
        <dbReference type="SAM" id="MobiDB-lite"/>
    </source>
</evidence>
<keyword evidence="2" id="KW-0812">Transmembrane</keyword>
<proteinExistence type="predicted"/>
<keyword evidence="2" id="KW-1133">Transmembrane helix</keyword>
<evidence type="ECO:0000313" key="3">
    <source>
        <dbReference type="EMBL" id="RXH42595.1"/>
    </source>
</evidence>
<dbReference type="AlphaFoldDB" id="A0A4Q0SRB0"/>
<keyword evidence="2" id="KW-0472">Membrane</keyword>
<feature type="compositionally biased region" description="Basic and acidic residues" evidence="1">
    <location>
        <begin position="16"/>
        <end position="33"/>
    </location>
</feature>
<name>A0A4Q0SRB0_9BRAD</name>
<protein>
    <submittedName>
        <fullName evidence="3">Uncharacterized protein</fullName>
    </submittedName>
</protein>
<organism evidence="3 4">
    <name type="scientific">Bradyrhizobium zhanjiangense</name>
    <dbReference type="NCBI Taxonomy" id="1325107"/>
    <lineage>
        <taxon>Bacteria</taxon>
        <taxon>Pseudomonadati</taxon>
        <taxon>Pseudomonadota</taxon>
        <taxon>Alphaproteobacteria</taxon>
        <taxon>Hyphomicrobiales</taxon>
        <taxon>Nitrobacteraceae</taxon>
        <taxon>Bradyrhizobium</taxon>
    </lineage>
</organism>
<accession>A0A4Q0SRB0</accession>
<comment type="caution">
    <text evidence="3">The sequence shown here is derived from an EMBL/GenBank/DDBJ whole genome shotgun (WGS) entry which is preliminary data.</text>
</comment>
<evidence type="ECO:0000256" key="2">
    <source>
        <dbReference type="SAM" id="Phobius"/>
    </source>
</evidence>
<reference evidence="3 4" key="1">
    <citation type="submission" date="2015-04" db="EMBL/GenBank/DDBJ databases">
        <title>Comparative genomics of rhizobia nodulating Arachis hypogaea in China.</title>
        <authorList>
            <person name="Li Y."/>
        </authorList>
    </citation>
    <scope>NUCLEOTIDE SEQUENCE [LARGE SCALE GENOMIC DNA]</scope>
    <source>
        <strain evidence="3 4">CCBAU 51787</strain>
    </source>
</reference>
<sequence length="121" mass="12970">MSLRVGVQTEILGTPPKERAASLRKSETDERRPNMQSTARTLLVIAAFSVAAVTMAPALYADDHASSSSTAMVGMMGRGSGMMERIGMMNHCGAMMGRDDSGGRPNDQWRAPRSPDAKAKQ</sequence>